<dbReference type="Gene3D" id="1.10.1760.20">
    <property type="match status" value="1"/>
</dbReference>
<reference evidence="2 3" key="1">
    <citation type="submission" date="2021-03" db="EMBL/GenBank/DDBJ databases">
        <title>Genomic Encyclopedia of Type Strains, Phase IV (KMG-IV): sequencing the most valuable type-strain genomes for metagenomic binning, comparative biology and taxonomic classification.</title>
        <authorList>
            <person name="Goeker M."/>
        </authorList>
    </citation>
    <scope>NUCLEOTIDE SEQUENCE [LARGE SCALE GENOMIC DNA]</scope>
    <source>
        <strain evidence="2 3">DSM 24004</strain>
    </source>
</reference>
<organism evidence="2 3">
    <name type="scientific">Sedimentibacter acidaminivorans</name>
    <dbReference type="NCBI Taxonomy" id="913099"/>
    <lineage>
        <taxon>Bacteria</taxon>
        <taxon>Bacillati</taxon>
        <taxon>Bacillota</taxon>
        <taxon>Tissierellia</taxon>
        <taxon>Sedimentibacter</taxon>
    </lineage>
</organism>
<dbReference type="EMBL" id="JAGGKS010000001">
    <property type="protein sequence ID" value="MBP1924326.1"/>
    <property type="molecule type" value="Genomic_DNA"/>
</dbReference>
<proteinExistence type="predicted"/>
<feature type="transmembrane region" description="Helical" evidence="1">
    <location>
        <begin position="25"/>
        <end position="46"/>
    </location>
</feature>
<evidence type="ECO:0000313" key="3">
    <source>
        <dbReference type="Proteomes" id="UP001519342"/>
    </source>
</evidence>
<dbReference type="RefSeq" id="WP_209510095.1">
    <property type="nucleotide sequence ID" value="NZ_JAGGKS010000001.1"/>
</dbReference>
<comment type="caution">
    <text evidence="2">The sequence shown here is derived from an EMBL/GenBank/DDBJ whole genome shotgun (WGS) entry which is preliminary data.</text>
</comment>
<evidence type="ECO:0000256" key="1">
    <source>
        <dbReference type="SAM" id="Phobius"/>
    </source>
</evidence>
<keyword evidence="1" id="KW-1133">Transmembrane helix</keyword>
<accession>A0ABS4G9G0</accession>
<name>A0ABS4G9G0_9FIRM</name>
<gene>
    <name evidence="2" type="ORF">J2Z76_000179</name>
</gene>
<keyword evidence="3" id="KW-1185">Reference proteome</keyword>
<evidence type="ECO:0000313" key="2">
    <source>
        <dbReference type="EMBL" id="MBP1924326.1"/>
    </source>
</evidence>
<dbReference type="Proteomes" id="UP001519342">
    <property type="component" value="Unassembled WGS sequence"/>
</dbReference>
<protein>
    <submittedName>
        <fullName evidence="2">Riboflavin transporter FmnP</fullName>
    </submittedName>
</protein>
<sequence length="62" mass="6822">MNIISTCEFACTASSIYKKKTITNAVVGLTLGVVTMVVVMMAWNYLITSIYMGYPDAGVSYW</sequence>
<keyword evidence="1" id="KW-0472">Membrane</keyword>
<keyword evidence="1" id="KW-0812">Transmembrane</keyword>